<sequence length="150" mass="16471">MSAAGQKTPKSVEERVDDLAATVAQDHGDIEKLQYQADEATQRADARDVREDLQGGRLDSLETHVDVDRAMIMELQEDGLLSTKHAAELEVALRTSRKIGVAIGIVMSHLQVGEEEAFAFLSSPARTRTASCVTWQRSWSSRAMSACCRP</sequence>
<dbReference type="InterPro" id="IPR036388">
    <property type="entry name" value="WH-like_DNA-bd_sf"/>
</dbReference>
<dbReference type="InterPro" id="IPR005561">
    <property type="entry name" value="ANTAR"/>
</dbReference>
<dbReference type="Gene3D" id="1.10.10.10">
    <property type="entry name" value="Winged helix-like DNA-binding domain superfamily/Winged helix DNA-binding domain"/>
    <property type="match status" value="1"/>
</dbReference>
<evidence type="ECO:0000259" key="1">
    <source>
        <dbReference type="Pfam" id="PF03861"/>
    </source>
</evidence>
<organism evidence="2 3">
    <name type="scientific">Pedococcus aerophilus</name>
    <dbReference type="NCBI Taxonomy" id="436356"/>
    <lineage>
        <taxon>Bacteria</taxon>
        <taxon>Bacillati</taxon>
        <taxon>Actinomycetota</taxon>
        <taxon>Actinomycetes</taxon>
        <taxon>Micrococcales</taxon>
        <taxon>Intrasporangiaceae</taxon>
        <taxon>Pedococcus</taxon>
    </lineage>
</organism>
<dbReference type="Pfam" id="PF03861">
    <property type="entry name" value="ANTAR"/>
    <property type="match status" value="1"/>
</dbReference>
<accession>A0ABN3UUU3</accession>
<evidence type="ECO:0000313" key="3">
    <source>
        <dbReference type="Proteomes" id="UP001501326"/>
    </source>
</evidence>
<feature type="domain" description="ANTAR" evidence="1">
    <location>
        <begin position="88"/>
        <end position="128"/>
    </location>
</feature>
<dbReference type="RefSeq" id="WP_344195306.1">
    <property type="nucleotide sequence ID" value="NZ_BAAARN010000004.1"/>
</dbReference>
<keyword evidence="3" id="KW-1185">Reference proteome</keyword>
<comment type="caution">
    <text evidence="2">The sequence shown here is derived from an EMBL/GenBank/DDBJ whole genome shotgun (WGS) entry which is preliminary data.</text>
</comment>
<reference evidence="2 3" key="1">
    <citation type="journal article" date="2019" name="Int. J. Syst. Evol. Microbiol.">
        <title>The Global Catalogue of Microorganisms (GCM) 10K type strain sequencing project: providing services to taxonomists for standard genome sequencing and annotation.</title>
        <authorList>
            <consortium name="The Broad Institute Genomics Platform"/>
            <consortium name="The Broad Institute Genome Sequencing Center for Infectious Disease"/>
            <person name="Wu L."/>
            <person name="Ma J."/>
        </authorList>
    </citation>
    <scope>NUCLEOTIDE SEQUENCE [LARGE SCALE GENOMIC DNA]</scope>
    <source>
        <strain evidence="2 3">JCM 16378</strain>
    </source>
</reference>
<evidence type="ECO:0000313" key="2">
    <source>
        <dbReference type="EMBL" id="GAA2738884.1"/>
    </source>
</evidence>
<proteinExistence type="predicted"/>
<name>A0ABN3UUU3_9MICO</name>
<dbReference type="EMBL" id="BAAARN010000004">
    <property type="protein sequence ID" value="GAA2738884.1"/>
    <property type="molecule type" value="Genomic_DNA"/>
</dbReference>
<protein>
    <recommendedName>
        <fullName evidence="1">ANTAR domain-containing protein</fullName>
    </recommendedName>
</protein>
<dbReference type="Proteomes" id="UP001501326">
    <property type="component" value="Unassembled WGS sequence"/>
</dbReference>
<gene>
    <name evidence="2" type="ORF">GCM10009867_32390</name>
</gene>